<dbReference type="InterPro" id="IPR016064">
    <property type="entry name" value="NAD/diacylglycerol_kinase_sf"/>
</dbReference>
<comment type="cofactor">
    <cofactor evidence="1">
        <name>Mg(2+)</name>
        <dbReference type="ChEBI" id="CHEBI:18420"/>
    </cofactor>
</comment>
<feature type="domain" description="DAGKc" evidence="9">
    <location>
        <begin position="6"/>
        <end position="146"/>
    </location>
</feature>
<evidence type="ECO:0000259" key="9">
    <source>
        <dbReference type="PROSITE" id="PS50146"/>
    </source>
</evidence>
<accession>A0ABX0SFC0</accession>
<keyword evidence="7" id="KW-0594">Phospholipid biosynthesis</keyword>
<evidence type="ECO:0000256" key="7">
    <source>
        <dbReference type="ARBA" id="ARBA00023209"/>
    </source>
</evidence>
<dbReference type="Proteomes" id="UP000749311">
    <property type="component" value="Unassembled WGS sequence"/>
</dbReference>
<dbReference type="RefSeq" id="WP_167166464.1">
    <property type="nucleotide sequence ID" value="NZ_BAAAOO010000011.1"/>
</dbReference>
<name>A0ABX0SFC0_9ACTN</name>
<evidence type="ECO:0000256" key="2">
    <source>
        <dbReference type="ARBA" id="ARBA00005983"/>
    </source>
</evidence>
<evidence type="ECO:0000256" key="8">
    <source>
        <dbReference type="ARBA" id="ARBA00023264"/>
    </source>
</evidence>
<keyword evidence="7" id="KW-0444">Lipid biosynthesis</keyword>
<keyword evidence="4" id="KW-0547">Nucleotide-binding</keyword>
<dbReference type="Gene3D" id="2.60.200.40">
    <property type="match status" value="1"/>
</dbReference>
<evidence type="ECO:0000313" key="10">
    <source>
        <dbReference type="EMBL" id="NIH57054.1"/>
    </source>
</evidence>
<dbReference type="PANTHER" id="PTHR12358">
    <property type="entry name" value="SPHINGOSINE KINASE"/>
    <property type="match status" value="1"/>
</dbReference>
<dbReference type="EC" id="2.7.1.107" evidence="10"/>
<dbReference type="InterPro" id="IPR017438">
    <property type="entry name" value="ATP-NAD_kinase_N"/>
</dbReference>
<keyword evidence="8" id="KW-1208">Phospholipid metabolism</keyword>
<dbReference type="InterPro" id="IPR050187">
    <property type="entry name" value="Lipid_Phosphate_FormReg"/>
</dbReference>
<comment type="caution">
    <text evidence="10">The sequence shown here is derived from an EMBL/GenBank/DDBJ whole genome shotgun (WGS) entry which is preliminary data.</text>
</comment>
<dbReference type="Pfam" id="PF19279">
    <property type="entry name" value="YegS_C"/>
    <property type="match status" value="1"/>
</dbReference>
<dbReference type="PANTHER" id="PTHR12358:SF106">
    <property type="entry name" value="LIPID KINASE YEGS"/>
    <property type="match status" value="1"/>
</dbReference>
<dbReference type="PROSITE" id="PS50146">
    <property type="entry name" value="DAGK"/>
    <property type="match status" value="1"/>
</dbReference>
<sequence length="317" mass="33176">MSSIEPRQRVVTIVVNPRSGRGRAGRLLPRVVAALDEAMPDAVVRVIRTRDYADARERTVGVVASAAPPAPGSQPDVLVMMGGDGMASLGLNACAGSHVQLGIIPAGTGDDFARGVGIPRRPLAAAAAIAAGRTRRIDLTLARGAIAGGGDRRYIGSVVSSGYDARVNYRVNHARLNLGSASYASVVLSEIAHLVPLDYRLVVDGTVREEPAVLVAIGNAGYIGGGVHICPDADPADGLLDVTLIKPVSRMTLVRLFPQLYRGDFVHHPAIERFRAREVVLDGDGLIPMADGEELGQAPLRLTCEPGVLEVLVGDGA</sequence>
<dbReference type="GO" id="GO:0004143">
    <property type="term" value="F:ATP-dependent diacylglycerol kinase activity"/>
    <property type="evidence" value="ECO:0007669"/>
    <property type="project" value="UniProtKB-EC"/>
</dbReference>
<dbReference type="SMART" id="SM00046">
    <property type="entry name" value="DAGKc"/>
    <property type="match status" value="1"/>
</dbReference>
<evidence type="ECO:0000256" key="3">
    <source>
        <dbReference type="ARBA" id="ARBA00022679"/>
    </source>
</evidence>
<keyword evidence="11" id="KW-1185">Reference proteome</keyword>
<dbReference type="InterPro" id="IPR001206">
    <property type="entry name" value="Diacylglycerol_kinase_cat_dom"/>
</dbReference>
<evidence type="ECO:0000256" key="1">
    <source>
        <dbReference type="ARBA" id="ARBA00001946"/>
    </source>
</evidence>
<evidence type="ECO:0000256" key="5">
    <source>
        <dbReference type="ARBA" id="ARBA00022777"/>
    </source>
</evidence>
<proteinExistence type="inferred from homology"/>
<reference evidence="10 11" key="1">
    <citation type="submission" date="2020-02" db="EMBL/GenBank/DDBJ databases">
        <title>Sequencing the genomes of 1000 actinobacteria strains.</title>
        <authorList>
            <person name="Klenk H.-P."/>
        </authorList>
    </citation>
    <scope>NUCLEOTIDE SEQUENCE [LARGE SCALE GENOMIC DNA]</scope>
    <source>
        <strain evidence="10 11">DSM 19609</strain>
    </source>
</reference>
<dbReference type="Pfam" id="PF00781">
    <property type="entry name" value="DAGK_cat"/>
    <property type="match status" value="1"/>
</dbReference>
<keyword evidence="3 10" id="KW-0808">Transferase</keyword>
<evidence type="ECO:0000256" key="4">
    <source>
        <dbReference type="ARBA" id="ARBA00022741"/>
    </source>
</evidence>
<gene>
    <name evidence="10" type="ORF">FB473_001699</name>
</gene>
<keyword evidence="7" id="KW-0443">Lipid metabolism</keyword>
<dbReference type="InterPro" id="IPR045540">
    <property type="entry name" value="YegS/DAGK_C"/>
</dbReference>
<dbReference type="EMBL" id="JAAMOZ010000001">
    <property type="protein sequence ID" value="NIH57054.1"/>
    <property type="molecule type" value="Genomic_DNA"/>
</dbReference>
<keyword evidence="6" id="KW-0067">ATP-binding</keyword>
<evidence type="ECO:0000256" key="6">
    <source>
        <dbReference type="ARBA" id="ARBA00022840"/>
    </source>
</evidence>
<dbReference type="SUPFAM" id="SSF111331">
    <property type="entry name" value="NAD kinase/diacylglycerol kinase-like"/>
    <property type="match status" value="1"/>
</dbReference>
<protein>
    <submittedName>
        <fullName evidence="10">Diacylglycerol kinase (ATP)</fullName>
        <ecNumber evidence="10">2.7.1.107</ecNumber>
    </submittedName>
</protein>
<organism evidence="10 11">
    <name type="scientific">Brooklawnia cerclae</name>
    <dbReference type="NCBI Taxonomy" id="349934"/>
    <lineage>
        <taxon>Bacteria</taxon>
        <taxon>Bacillati</taxon>
        <taxon>Actinomycetota</taxon>
        <taxon>Actinomycetes</taxon>
        <taxon>Propionibacteriales</taxon>
        <taxon>Propionibacteriaceae</taxon>
        <taxon>Brooklawnia</taxon>
    </lineage>
</organism>
<dbReference type="Gene3D" id="3.40.50.10330">
    <property type="entry name" value="Probable inorganic polyphosphate/atp-NAD kinase, domain 1"/>
    <property type="match status" value="1"/>
</dbReference>
<keyword evidence="5 10" id="KW-0418">Kinase</keyword>
<comment type="similarity">
    <text evidence="2">Belongs to the diacylglycerol/lipid kinase family.</text>
</comment>
<evidence type="ECO:0000313" key="11">
    <source>
        <dbReference type="Proteomes" id="UP000749311"/>
    </source>
</evidence>